<evidence type="ECO:0000313" key="1">
    <source>
        <dbReference type="EMBL" id="NYJ06298.1"/>
    </source>
</evidence>
<sequence length="290" mass="32000">MVFRIQPHVRLQEWVAEENGFFAAEGLDHVFEADGFAMGSASVSPAADGPVRSGALEDMAKGRSSDVSCACHWAVNAAAGAGHGKMYGKAYSVCPAGIYVAEDSPLRRPEDLAGVEVGVGFHSGSHYSALQALESFLDREQIALGFVGRPFDRVRLALTGRSPAVNVWGAQAYLLEQQGFRKLVDTSFVMGFLVSEQAAPDDVERYFAALLRAQQEIDLELPRYARHWAREMPADLLELVDVRRFGPGERVVPQPYTPDMFERTQSWMRDWELIDTGEPAAARYEDTVLT</sequence>
<name>A0A853CJ41_9ACTN</name>
<reference evidence="1 2" key="1">
    <citation type="submission" date="2020-07" db="EMBL/GenBank/DDBJ databases">
        <title>Sequencing the genomes of 1000 actinobacteria strains.</title>
        <authorList>
            <person name="Klenk H.-P."/>
        </authorList>
    </citation>
    <scope>NUCLEOTIDE SEQUENCE [LARGE SCALE GENOMIC DNA]</scope>
    <source>
        <strain evidence="1 2">DSM 104001</strain>
    </source>
</reference>
<dbReference type="AlphaFoldDB" id="A0A853CJ41"/>
<dbReference type="EMBL" id="JACBZT010000001">
    <property type="protein sequence ID" value="NYJ06298.1"/>
    <property type="molecule type" value="Genomic_DNA"/>
</dbReference>
<gene>
    <name evidence="1" type="ORF">GGQ55_002576</name>
</gene>
<keyword evidence="2" id="KW-1185">Reference proteome</keyword>
<comment type="caution">
    <text evidence="1">The sequence shown here is derived from an EMBL/GenBank/DDBJ whole genome shotgun (WGS) entry which is preliminary data.</text>
</comment>
<dbReference type="Proteomes" id="UP000541969">
    <property type="component" value="Unassembled WGS sequence"/>
</dbReference>
<dbReference type="Gene3D" id="3.40.190.10">
    <property type="entry name" value="Periplasmic binding protein-like II"/>
    <property type="match status" value="2"/>
</dbReference>
<protein>
    <submittedName>
        <fullName evidence="1">NitT/TauT family transport system substrate-binding protein</fullName>
    </submittedName>
</protein>
<organism evidence="1 2">
    <name type="scientific">Petropleomorpha daqingensis</name>
    <dbReference type="NCBI Taxonomy" id="2026353"/>
    <lineage>
        <taxon>Bacteria</taxon>
        <taxon>Bacillati</taxon>
        <taxon>Actinomycetota</taxon>
        <taxon>Actinomycetes</taxon>
        <taxon>Geodermatophilales</taxon>
        <taxon>Geodermatophilaceae</taxon>
        <taxon>Petropleomorpha</taxon>
    </lineage>
</organism>
<evidence type="ECO:0000313" key="2">
    <source>
        <dbReference type="Proteomes" id="UP000541969"/>
    </source>
</evidence>
<dbReference type="SUPFAM" id="SSF53850">
    <property type="entry name" value="Periplasmic binding protein-like II"/>
    <property type="match status" value="1"/>
</dbReference>
<proteinExistence type="predicted"/>
<dbReference type="RefSeq" id="WP_179717315.1">
    <property type="nucleotide sequence ID" value="NZ_JACBZT010000001.1"/>
</dbReference>
<accession>A0A853CJ41</accession>